<name>A0ABR2KL73_9EUKA</name>
<accession>A0ABR2KL73</accession>
<evidence type="ECO:0008006" key="3">
    <source>
        <dbReference type="Google" id="ProtNLM"/>
    </source>
</evidence>
<dbReference type="Proteomes" id="UP001470230">
    <property type="component" value="Unassembled WGS sequence"/>
</dbReference>
<proteinExistence type="predicted"/>
<organism evidence="1 2">
    <name type="scientific">Tritrichomonas musculus</name>
    <dbReference type="NCBI Taxonomy" id="1915356"/>
    <lineage>
        <taxon>Eukaryota</taxon>
        <taxon>Metamonada</taxon>
        <taxon>Parabasalia</taxon>
        <taxon>Tritrichomonadida</taxon>
        <taxon>Tritrichomonadidae</taxon>
        <taxon>Tritrichomonas</taxon>
    </lineage>
</organism>
<evidence type="ECO:0000313" key="1">
    <source>
        <dbReference type="EMBL" id="KAK8891586.1"/>
    </source>
</evidence>
<dbReference type="EMBL" id="JAPFFF010000004">
    <property type="protein sequence ID" value="KAK8891586.1"/>
    <property type="molecule type" value="Genomic_DNA"/>
</dbReference>
<sequence length="122" mass="14233">MLNFNPENNQSAKLRGFFVDSAIWACEVKCNYKSCSKAAASTPTYPCNAEQLLRSHFVSVLSPKLQKIAKEKEKRRRKEKVNINCKLINDEILYLINEMILECRFHKHLSLDNYSEYNDETL</sequence>
<evidence type="ECO:0000313" key="2">
    <source>
        <dbReference type="Proteomes" id="UP001470230"/>
    </source>
</evidence>
<protein>
    <recommendedName>
        <fullName evidence="3">FLYWCH-type domain-containing protein</fullName>
    </recommendedName>
</protein>
<comment type="caution">
    <text evidence="1">The sequence shown here is derived from an EMBL/GenBank/DDBJ whole genome shotgun (WGS) entry which is preliminary data.</text>
</comment>
<keyword evidence="2" id="KW-1185">Reference proteome</keyword>
<reference evidence="1 2" key="1">
    <citation type="submission" date="2024-04" db="EMBL/GenBank/DDBJ databases">
        <title>Tritrichomonas musculus Genome.</title>
        <authorList>
            <person name="Alves-Ferreira E."/>
            <person name="Grigg M."/>
            <person name="Lorenzi H."/>
            <person name="Galac M."/>
        </authorList>
    </citation>
    <scope>NUCLEOTIDE SEQUENCE [LARGE SCALE GENOMIC DNA]</scope>
    <source>
        <strain evidence="1 2">EAF2021</strain>
    </source>
</reference>
<gene>
    <name evidence="1" type="ORF">M9Y10_028799</name>
</gene>